<evidence type="ECO:0000256" key="5">
    <source>
        <dbReference type="ARBA" id="ARBA00023098"/>
    </source>
</evidence>
<keyword evidence="4" id="KW-0560">Oxidoreductase</keyword>
<protein>
    <submittedName>
        <fullName evidence="9">Alkylglycerol monooxygenase</fullName>
    </submittedName>
</protein>
<dbReference type="AlphaFoldDB" id="A0A3R7QIE3"/>
<keyword evidence="2" id="KW-0812">Transmembrane</keyword>
<feature type="region of interest" description="Disordered" evidence="7">
    <location>
        <begin position="37"/>
        <end position="57"/>
    </location>
</feature>
<evidence type="ECO:0000256" key="3">
    <source>
        <dbReference type="ARBA" id="ARBA00022989"/>
    </source>
</evidence>
<evidence type="ECO:0000313" key="10">
    <source>
        <dbReference type="Proteomes" id="UP000283509"/>
    </source>
</evidence>
<reference evidence="9 10" key="2">
    <citation type="submission" date="2019-01" db="EMBL/GenBank/DDBJ databases">
        <title>The decoding of complex shrimp genome reveals the adaptation for benthos swimmer, frequently molting mechanism and breeding impact on genome.</title>
        <authorList>
            <person name="Sun Y."/>
            <person name="Gao Y."/>
            <person name="Yu Y."/>
        </authorList>
    </citation>
    <scope>NUCLEOTIDE SEQUENCE [LARGE SCALE GENOMIC DNA]</scope>
    <source>
        <tissue evidence="9">Muscle</tissue>
    </source>
</reference>
<evidence type="ECO:0000256" key="2">
    <source>
        <dbReference type="ARBA" id="ARBA00022692"/>
    </source>
</evidence>
<proteinExistence type="predicted"/>
<reference evidence="9 10" key="1">
    <citation type="submission" date="2018-04" db="EMBL/GenBank/DDBJ databases">
        <authorList>
            <person name="Zhang X."/>
            <person name="Yuan J."/>
            <person name="Li F."/>
            <person name="Xiang J."/>
        </authorList>
    </citation>
    <scope>NUCLEOTIDE SEQUENCE [LARGE SCALE GENOMIC DNA]</scope>
    <source>
        <tissue evidence="9">Muscle</tissue>
    </source>
</reference>
<name>A0A3R7QIE3_PENVA</name>
<evidence type="ECO:0000256" key="4">
    <source>
        <dbReference type="ARBA" id="ARBA00023002"/>
    </source>
</evidence>
<dbReference type="GO" id="GO:0005506">
    <property type="term" value="F:iron ion binding"/>
    <property type="evidence" value="ECO:0007669"/>
    <property type="project" value="InterPro"/>
</dbReference>
<evidence type="ECO:0000256" key="1">
    <source>
        <dbReference type="ARBA" id="ARBA00004127"/>
    </source>
</evidence>
<dbReference type="GO" id="GO:0050479">
    <property type="term" value="F:glyceryl-ether monooxygenase activity"/>
    <property type="evidence" value="ECO:0007669"/>
    <property type="project" value="TreeGrafter"/>
</dbReference>
<dbReference type="PANTHER" id="PTHR21624:SF1">
    <property type="entry name" value="ALKYLGLYCEROL MONOOXYGENASE"/>
    <property type="match status" value="1"/>
</dbReference>
<accession>A0A3R7QIE3</accession>
<keyword evidence="6" id="KW-0472">Membrane</keyword>
<dbReference type="EMBL" id="QCYY01001177">
    <property type="protein sequence ID" value="ROT79893.1"/>
    <property type="molecule type" value="Genomic_DNA"/>
</dbReference>
<evidence type="ECO:0000256" key="6">
    <source>
        <dbReference type="ARBA" id="ARBA00023136"/>
    </source>
</evidence>
<evidence type="ECO:0000259" key="8">
    <source>
        <dbReference type="Pfam" id="PF04116"/>
    </source>
</evidence>
<dbReference type="GO" id="GO:0016020">
    <property type="term" value="C:membrane"/>
    <property type="evidence" value="ECO:0007669"/>
    <property type="project" value="GOC"/>
</dbReference>
<dbReference type="InterPro" id="IPR006694">
    <property type="entry name" value="Fatty_acid_hydroxylase"/>
</dbReference>
<keyword evidence="10" id="KW-1185">Reference proteome</keyword>
<dbReference type="OrthoDB" id="6354873at2759"/>
<dbReference type="GO" id="GO:0008610">
    <property type="term" value="P:lipid biosynthetic process"/>
    <property type="evidence" value="ECO:0007669"/>
    <property type="project" value="InterPro"/>
</dbReference>
<keyword evidence="3" id="KW-1133">Transmembrane helix</keyword>
<dbReference type="InterPro" id="IPR051689">
    <property type="entry name" value="Sterol_desaturase/TMEM195"/>
</dbReference>
<feature type="domain" description="Fatty acid hydroxylase" evidence="8">
    <location>
        <begin position="166"/>
        <end position="290"/>
    </location>
</feature>
<dbReference type="STRING" id="6689.A0A3R7QIE3"/>
<dbReference type="Proteomes" id="UP000283509">
    <property type="component" value="Unassembled WGS sequence"/>
</dbReference>
<gene>
    <name evidence="9" type="ORF">C7M84_001371</name>
</gene>
<evidence type="ECO:0000256" key="7">
    <source>
        <dbReference type="SAM" id="MobiDB-lite"/>
    </source>
</evidence>
<dbReference type="GO" id="GO:0006643">
    <property type="term" value="P:membrane lipid metabolic process"/>
    <property type="evidence" value="ECO:0007669"/>
    <property type="project" value="TreeGrafter"/>
</dbReference>
<dbReference type="GO" id="GO:0005783">
    <property type="term" value="C:endoplasmic reticulum"/>
    <property type="evidence" value="ECO:0007669"/>
    <property type="project" value="TreeGrafter"/>
</dbReference>
<keyword evidence="5" id="KW-0443">Lipid metabolism</keyword>
<sequence length="333" mass="37825">MYVYAYEGHKIQNLKCLTDVTSDSTRSIFERLARSLHRRRTQERPEPAMNTSASGTSSWSYSLRANFYALTPAETYYETVWQVPNIVGKALPVMMLMSVIEAVVLKLTNRSNNWRLHIAVLNYSCGSLSESLYNFVFRGAELSAYIWVYSNWCLGFLAWDSLSTYFLALLGVEFCYYWWHRASHEMSLMWAAHSAHHSSEDFNMTVTARTSWTMRPFSLHGRAASLAKGGVSADQLSYVYAGWTHNETVPKLSKVIPGLGHAIEFVFMTPSHHRVHHGANRYPLFGSATTVRRVSWMNLVSLLLWPAVAILTFRRAEKGSTTAPQLDEAAKTK</sequence>
<keyword evidence="9" id="KW-0503">Monooxygenase</keyword>
<comment type="caution">
    <text evidence="9">The sequence shown here is derived from an EMBL/GenBank/DDBJ whole genome shotgun (WGS) entry which is preliminary data.</text>
</comment>
<dbReference type="PANTHER" id="PTHR21624">
    <property type="entry name" value="STEROL DESATURASE-RELATED PROTEIN"/>
    <property type="match status" value="1"/>
</dbReference>
<evidence type="ECO:0000313" key="9">
    <source>
        <dbReference type="EMBL" id="ROT79893.1"/>
    </source>
</evidence>
<dbReference type="Pfam" id="PF04116">
    <property type="entry name" value="FA_hydroxylase"/>
    <property type="match status" value="1"/>
</dbReference>
<organism evidence="9 10">
    <name type="scientific">Penaeus vannamei</name>
    <name type="common">Whiteleg shrimp</name>
    <name type="synonym">Litopenaeus vannamei</name>
    <dbReference type="NCBI Taxonomy" id="6689"/>
    <lineage>
        <taxon>Eukaryota</taxon>
        <taxon>Metazoa</taxon>
        <taxon>Ecdysozoa</taxon>
        <taxon>Arthropoda</taxon>
        <taxon>Crustacea</taxon>
        <taxon>Multicrustacea</taxon>
        <taxon>Malacostraca</taxon>
        <taxon>Eumalacostraca</taxon>
        <taxon>Eucarida</taxon>
        <taxon>Decapoda</taxon>
        <taxon>Dendrobranchiata</taxon>
        <taxon>Penaeoidea</taxon>
        <taxon>Penaeidae</taxon>
        <taxon>Penaeus</taxon>
    </lineage>
</organism>
<comment type="subcellular location">
    <subcellularLocation>
        <location evidence="1">Endomembrane system</location>
        <topology evidence="1">Multi-pass membrane protein</topology>
    </subcellularLocation>
</comment>